<dbReference type="Gene3D" id="1.10.238.10">
    <property type="entry name" value="EF-hand"/>
    <property type="match status" value="1"/>
</dbReference>
<evidence type="ECO:0000259" key="1">
    <source>
        <dbReference type="PROSITE" id="PS50222"/>
    </source>
</evidence>
<evidence type="ECO:0000313" key="2">
    <source>
        <dbReference type="EMBL" id="RBQ20039.1"/>
    </source>
</evidence>
<dbReference type="PROSITE" id="PS00018">
    <property type="entry name" value="EF_HAND_1"/>
    <property type="match status" value="2"/>
</dbReference>
<dbReference type="InterPro" id="IPR011992">
    <property type="entry name" value="EF-hand-dom_pair"/>
</dbReference>
<dbReference type="SUPFAM" id="SSF47473">
    <property type="entry name" value="EF-hand"/>
    <property type="match status" value="1"/>
</dbReference>
<sequence length="187" mass="20541">MAYDSTEQKFTILFNWFDQGHDGRLTRGDFDQIGEVFAAVAPEGDEDNKNALRNAFTRWWDALVEAGAPDARQEVGLPEFIAAMRSHISIPANFGHIVMPIIDALMRALDTDNTGALTADEYVRMYEALGIDPSTSGAAFVRLDRNGSGTITHDEFRTAIEEFYLSTDTNAPGNWLLGPPTPSSPQG</sequence>
<keyword evidence="3" id="KW-1185">Reference proteome</keyword>
<proteinExistence type="predicted"/>
<feature type="domain" description="EF-hand" evidence="1">
    <location>
        <begin position="138"/>
        <end position="166"/>
    </location>
</feature>
<comment type="caution">
    <text evidence="2">The sequence shown here is derived from an EMBL/GenBank/DDBJ whole genome shotgun (WGS) entry which is preliminary data.</text>
</comment>
<feature type="domain" description="EF-hand" evidence="1">
    <location>
        <begin position="97"/>
        <end position="132"/>
    </location>
</feature>
<dbReference type="GO" id="GO:0005509">
    <property type="term" value="F:calcium ion binding"/>
    <property type="evidence" value="ECO:0007669"/>
    <property type="project" value="InterPro"/>
</dbReference>
<dbReference type="RefSeq" id="WP_113980244.1">
    <property type="nucleotide sequence ID" value="NZ_QMEY01000003.1"/>
</dbReference>
<dbReference type="SMART" id="SM00054">
    <property type="entry name" value="EFh"/>
    <property type="match status" value="2"/>
</dbReference>
<dbReference type="Pfam" id="PF13833">
    <property type="entry name" value="EF-hand_8"/>
    <property type="match status" value="1"/>
</dbReference>
<protein>
    <submittedName>
        <fullName evidence="2">Calcium-binding protein</fullName>
    </submittedName>
</protein>
<name>A0A366M371_9ACTN</name>
<dbReference type="InterPro" id="IPR018247">
    <property type="entry name" value="EF_Hand_1_Ca_BS"/>
</dbReference>
<dbReference type="InterPro" id="IPR002048">
    <property type="entry name" value="EF_hand_dom"/>
</dbReference>
<gene>
    <name evidence="2" type="ORF">DP939_09415</name>
</gene>
<organism evidence="2 3">
    <name type="scientific">Spongiactinospora rosea</name>
    <dbReference type="NCBI Taxonomy" id="2248750"/>
    <lineage>
        <taxon>Bacteria</taxon>
        <taxon>Bacillati</taxon>
        <taxon>Actinomycetota</taxon>
        <taxon>Actinomycetes</taxon>
        <taxon>Streptosporangiales</taxon>
        <taxon>Streptosporangiaceae</taxon>
        <taxon>Spongiactinospora</taxon>
    </lineage>
</organism>
<reference evidence="2 3" key="1">
    <citation type="submission" date="2018-06" db="EMBL/GenBank/DDBJ databases">
        <title>Sphaerisporangium craniellae sp. nov., isolated from a marine sponge in the South China Sea.</title>
        <authorList>
            <person name="Li L."/>
        </authorList>
    </citation>
    <scope>NUCLEOTIDE SEQUENCE [LARGE SCALE GENOMIC DNA]</scope>
    <source>
        <strain evidence="2 3">LHW63015</strain>
    </source>
</reference>
<dbReference type="AlphaFoldDB" id="A0A366M371"/>
<dbReference type="OrthoDB" id="465673at2"/>
<evidence type="ECO:0000313" key="3">
    <source>
        <dbReference type="Proteomes" id="UP000253303"/>
    </source>
</evidence>
<dbReference type="Proteomes" id="UP000253303">
    <property type="component" value="Unassembled WGS sequence"/>
</dbReference>
<dbReference type="Pfam" id="PF13202">
    <property type="entry name" value="EF-hand_5"/>
    <property type="match status" value="1"/>
</dbReference>
<dbReference type="EMBL" id="QMEY01000003">
    <property type="protein sequence ID" value="RBQ20039.1"/>
    <property type="molecule type" value="Genomic_DNA"/>
</dbReference>
<dbReference type="PROSITE" id="PS50222">
    <property type="entry name" value="EF_HAND_2"/>
    <property type="match status" value="2"/>
</dbReference>
<accession>A0A366M371</accession>